<gene>
    <name evidence="3" type="ORF">P8C59_007836</name>
</gene>
<dbReference type="InterPro" id="IPR038765">
    <property type="entry name" value="Papain-like_cys_pep_sf"/>
</dbReference>
<organism evidence="3 4">
    <name type="scientific">Phyllachora maydis</name>
    <dbReference type="NCBI Taxonomy" id="1825666"/>
    <lineage>
        <taxon>Eukaryota</taxon>
        <taxon>Fungi</taxon>
        <taxon>Dikarya</taxon>
        <taxon>Ascomycota</taxon>
        <taxon>Pezizomycotina</taxon>
        <taxon>Sordariomycetes</taxon>
        <taxon>Sordariomycetidae</taxon>
        <taxon>Phyllachorales</taxon>
        <taxon>Phyllachoraceae</taxon>
        <taxon>Phyllachora</taxon>
    </lineage>
</organism>
<keyword evidence="2" id="KW-0808">Transferase</keyword>
<reference evidence="3" key="1">
    <citation type="journal article" date="2023" name="Mol. Plant Microbe Interact.">
        <title>Elucidating the Obligate Nature and Biological Capacity of an Invasive Fungal Corn Pathogen.</title>
        <authorList>
            <person name="MacCready J.S."/>
            <person name="Roggenkamp E.M."/>
            <person name="Gdanetz K."/>
            <person name="Chilvers M.I."/>
        </authorList>
    </citation>
    <scope>NUCLEOTIDE SEQUENCE</scope>
    <source>
        <strain evidence="3">PM02</strain>
    </source>
</reference>
<dbReference type="PANTHER" id="PTHR11786:SF0">
    <property type="entry name" value="ARYLAMINE N-ACETYLTRANSFERASE 4-RELATED"/>
    <property type="match status" value="1"/>
</dbReference>
<protein>
    <recommendedName>
        <fullName evidence="5">Arylamine N-acetyltransferase</fullName>
    </recommendedName>
</protein>
<dbReference type="PANTHER" id="PTHR11786">
    <property type="entry name" value="N-HYDROXYARYLAMINE O-ACETYLTRANSFERASE"/>
    <property type="match status" value="1"/>
</dbReference>
<dbReference type="GO" id="GO:0016407">
    <property type="term" value="F:acetyltransferase activity"/>
    <property type="evidence" value="ECO:0007669"/>
    <property type="project" value="InterPro"/>
</dbReference>
<comment type="caution">
    <text evidence="3">The sequence shown here is derived from an EMBL/GenBank/DDBJ whole genome shotgun (WGS) entry which is preliminary data.</text>
</comment>
<evidence type="ECO:0000256" key="1">
    <source>
        <dbReference type="ARBA" id="ARBA00006547"/>
    </source>
</evidence>
<dbReference type="Proteomes" id="UP001217918">
    <property type="component" value="Unassembled WGS sequence"/>
</dbReference>
<dbReference type="Gene3D" id="3.30.2140.20">
    <property type="match status" value="1"/>
</dbReference>
<dbReference type="AlphaFoldDB" id="A0AAD9IB25"/>
<dbReference type="SUPFAM" id="SSF54001">
    <property type="entry name" value="Cysteine proteinases"/>
    <property type="match status" value="1"/>
</dbReference>
<comment type="similarity">
    <text evidence="1 2">Belongs to the arylamine N-acetyltransferase family.</text>
</comment>
<evidence type="ECO:0000313" key="4">
    <source>
        <dbReference type="Proteomes" id="UP001217918"/>
    </source>
</evidence>
<dbReference type="PRINTS" id="PR01543">
    <property type="entry name" value="ANATRNSFRASE"/>
</dbReference>
<sequence length="336" mass="36927">MDLPTYTPAQLHQYLAHIEYPSDPPAVPIDGSLPPAAAAAAQLALLTALARHHLARVPFESLALHYSPQRHISLDPAALFQKVVSAGRGRGGYCMEVNGLFGTVLRSLGFARVAAAAARVDLGAGFRAWGHMVNLVTLPDGARYLVDVGFGSRTPHAPLRLRDDGRPEVLAGRWRLERTRLREHSDPGPRAWVLSTRAEKGDGEAAGWTARYAVSEEEWFPEDFAMVNLFVSTAPQSYFVQTVMVVKALLNEDRTRVVGEMILHKDYVKRKLGRSSSDDGAEDAGETEEMLERMETEAQRVRALEKYFGIVLTPAEQAAITGLPSEIRGGRKEFMA</sequence>
<proteinExistence type="inferred from homology"/>
<dbReference type="Pfam" id="PF00797">
    <property type="entry name" value="Acetyltransf_2"/>
    <property type="match status" value="1"/>
</dbReference>
<dbReference type="InterPro" id="IPR001447">
    <property type="entry name" value="Arylamine_N-AcTrfase"/>
</dbReference>
<keyword evidence="4" id="KW-1185">Reference proteome</keyword>
<keyword evidence="2" id="KW-0012">Acyltransferase</keyword>
<accession>A0AAD9IB25</accession>
<evidence type="ECO:0000256" key="2">
    <source>
        <dbReference type="RuleBase" id="RU003452"/>
    </source>
</evidence>
<evidence type="ECO:0000313" key="3">
    <source>
        <dbReference type="EMBL" id="KAK2073557.1"/>
    </source>
</evidence>
<evidence type="ECO:0008006" key="5">
    <source>
        <dbReference type="Google" id="ProtNLM"/>
    </source>
</evidence>
<dbReference type="InterPro" id="IPR053710">
    <property type="entry name" value="Arylamine_NAT_domain_sf"/>
</dbReference>
<dbReference type="EMBL" id="JAQQPM010000007">
    <property type="protein sequence ID" value="KAK2073557.1"/>
    <property type="molecule type" value="Genomic_DNA"/>
</dbReference>
<name>A0AAD9IB25_9PEZI</name>